<dbReference type="InterPro" id="IPR002744">
    <property type="entry name" value="MIP18-like"/>
</dbReference>
<name>A0ABT7XIR3_9NEIS</name>
<dbReference type="RefSeq" id="WP_289827986.1">
    <property type="nucleotide sequence ID" value="NZ_JAUEDK010000001.1"/>
</dbReference>
<dbReference type="PANTHER" id="PTHR42831:SF1">
    <property type="entry name" value="FE-S PROTEIN MATURATION AUXILIARY FACTOR YITW"/>
    <property type="match status" value="1"/>
</dbReference>
<organism evidence="2 3">
    <name type="scientific">Crenobacter oryzisoli</name>
    <dbReference type="NCBI Taxonomy" id="3056844"/>
    <lineage>
        <taxon>Bacteria</taxon>
        <taxon>Pseudomonadati</taxon>
        <taxon>Pseudomonadota</taxon>
        <taxon>Betaproteobacteria</taxon>
        <taxon>Neisseriales</taxon>
        <taxon>Neisseriaceae</taxon>
        <taxon>Crenobacter</taxon>
    </lineage>
</organism>
<dbReference type="Gene3D" id="3.30.300.130">
    <property type="entry name" value="Fe-S cluster assembly (FSCA)"/>
    <property type="match status" value="1"/>
</dbReference>
<proteinExistence type="predicted"/>
<comment type="caution">
    <text evidence="2">The sequence shown here is derived from an EMBL/GenBank/DDBJ whole genome shotgun (WGS) entry which is preliminary data.</text>
</comment>
<dbReference type="PANTHER" id="PTHR42831">
    <property type="entry name" value="FE-S PROTEIN MATURATION AUXILIARY FACTOR YITW"/>
    <property type="match status" value="1"/>
</dbReference>
<protein>
    <submittedName>
        <fullName evidence="2">SUF system Fe-S cluster assembly protein</fullName>
    </submittedName>
</protein>
<dbReference type="Proteomes" id="UP001168540">
    <property type="component" value="Unassembled WGS sequence"/>
</dbReference>
<gene>
    <name evidence="2" type="ORF">QU481_00935</name>
</gene>
<dbReference type="InterPro" id="IPR014291">
    <property type="entry name" value="SUF_FeS_clus_asmbl-assoc"/>
</dbReference>
<accession>A0ABT7XIR3</accession>
<evidence type="ECO:0000313" key="3">
    <source>
        <dbReference type="Proteomes" id="UP001168540"/>
    </source>
</evidence>
<dbReference type="SUPFAM" id="SSF117916">
    <property type="entry name" value="Fe-S cluster assembly (FSCA) domain-like"/>
    <property type="match status" value="1"/>
</dbReference>
<sequence length="120" mass="13210">MGVFDWLHHAEEAGTASDATGLKARVVEALRTVYDPEIPVNIYDLGLIYALDVDEAEGKVHIRMTLTAPGCPVAQTFPEQVGRTVDALPGVHEVEVELVWEPLWSRDMMSEAARLQLGLL</sequence>
<dbReference type="EMBL" id="JAUEDK010000001">
    <property type="protein sequence ID" value="MDN0073464.1"/>
    <property type="molecule type" value="Genomic_DNA"/>
</dbReference>
<dbReference type="InterPro" id="IPR034904">
    <property type="entry name" value="FSCA_dom_sf"/>
</dbReference>
<reference evidence="2" key="1">
    <citation type="submission" date="2023-06" db="EMBL/GenBank/DDBJ databases">
        <authorList>
            <person name="Zhang S."/>
        </authorList>
    </citation>
    <scope>NUCLEOTIDE SEQUENCE</scope>
    <source>
        <strain evidence="2">SG2303</strain>
    </source>
</reference>
<evidence type="ECO:0000259" key="1">
    <source>
        <dbReference type="Pfam" id="PF01883"/>
    </source>
</evidence>
<evidence type="ECO:0000313" key="2">
    <source>
        <dbReference type="EMBL" id="MDN0073464.1"/>
    </source>
</evidence>
<dbReference type="InterPro" id="IPR052339">
    <property type="entry name" value="Fe-S_Maturation_MIP18"/>
</dbReference>
<feature type="domain" description="MIP18 family-like" evidence="1">
    <location>
        <begin position="23"/>
        <end position="96"/>
    </location>
</feature>
<dbReference type="Pfam" id="PF01883">
    <property type="entry name" value="FeS_assembly_P"/>
    <property type="match status" value="1"/>
</dbReference>
<dbReference type="NCBIfam" id="TIGR02945">
    <property type="entry name" value="SUF_assoc"/>
    <property type="match status" value="1"/>
</dbReference>
<keyword evidence="3" id="KW-1185">Reference proteome</keyword>